<proteinExistence type="predicted"/>
<dbReference type="InterPro" id="IPR011110">
    <property type="entry name" value="Reg_prop"/>
</dbReference>
<dbReference type="PANTHER" id="PTHR43547:SF2">
    <property type="entry name" value="HYBRID SIGNAL TRANSDUCTION HISTIDINE KINASE C"/>
    <property type="match status" value="1"/>
</dbReference>
<reference evidence="8 9" key="1">
    <citation type="submission" date="2021-04" db="EMBL/GenBank/DDBJ databases">
        <title>novel species isolated from subtropical streams in China.</title>
        <authorList>
            <person name="Lu H."/>
        </authorList>
    </citation>
    <scope>NUCLEOTIDE SEQUENCE [LARGE SCALE GENOMIC DNA]</scope>
    <source>
        <strain evidence="8 9">BYS107W</strain>
    </source>
</reference>
<dbReference type="PROSITE" id="PS50109">
    <property type="entry name" value="HIS_KIN"/>
    <property type="match status" value="1"/>
</dbReference>
<evidence type="ECO:0000256" key="5">
    <source>
        <dbReference type="SAM" id="Phobius"/>
    </source>
</evidence>
<dbReference type="InterPro" id="IPR011123">
    <property type="entry name" value="Y_Y_Y"/>
</dbReference>
<comment type="caution">
    <text evidence="8">The sequence shown here is derived from an EMBL/GenBank/DDBJ whole genome shotgun (WGS) entry which is preliminary data.</text>
</comment>
<dbReference type="InterPro" id="IPR004358">
    <property type="entry name" value="Sig_transdc_His_kin-like_C"/>
</dbReference>
<dbReference type="SMART" id="SM00387">
    <property type="entry name" value="HATPase_c"/>
    <property type="match status" value="1"/>
</dbReference>
<keyword evidence="5" id="KW-1133">Transmembrane helix</keyword>
<dbReference type="Pfam" id="PF13185">
    <property type="entry name" value="GAF_2"/>
    <property type="match status" value="1"/>
</dbReference>
<evidence type="ECO:0000259" key="7">
    <source>
        <dbReference type="PROSITE" id="PS50109"/>
    </source>
</evidence>
<dbReference type="EC" id="2.7.13.3" evidence="2"/>
<evidence type="ECO:0000313" key="8">
    <source>
        <dbReference type="EMBL" id="MBR7746462.1"/>
    </source>
</evidence>
<keyword evidence="9" id="KW-1185">Reference proteome</keyword>
<evidence type="ECO:0000256" key="3">
    <source>
        <dbReference type="ARBA" id="ARBA00022553"/>
    </source>
</evidence>
<evidence type="ECO:0000256" key="2">
    <source>
        <dbReference type="ARBA" id="ARBA00012438"/>
    </source>
</evidence>
<keyword evidence="5" id="KW-0472">Membrane</keyword>
<dbReference type="RefSeq" id="WP_212683811.1">
    <property type="nucleotide sequence ID" value="NZ_JAGSPM010000004.1"/>
</dbReference>
<sequence>MQCLGFQRVFHTICCLTIWLACTGADQAYANSKQTLRFTHISQEQGLSDGSVPSIFQDEQGLMWLGTSTGLVRFDGRHAREWKANPEDENSLSGPLVSAILKGHQNYLWIGTSGGLDRLDTKTEKIERVAMPSELSFQQKRIWSLASNINDRIWIATQHQLYLFDPHATNQQGFTAIKLTGDSGALLRSLASDGRGGVWAALGSRVFHLNESAQLDVQFDAASVTPNKARVDASIRFMQLDNQGRLWLGTQTGLQVWNIAKPEPKLDIIDKQINLPKERIFAILMDEAKSMWIGFGGSIGLYRIRSDQTEQPIKIEQYKNYPTLSSSIINNSIASLFQDRTGTLWVGTWGYGISLVNLRSKSFTHYFHLDEEKNSLSNNNVMSIDVDRTGKAWVASYGGALNYLDLETGEAQHFTSTQTGLRFMKALHLETERRLWLGGDDGLTLFDPLIKRSQKIPLSPSSPSAGSISSIIIDRHGDTWAGSGNGLYRISPSLQVTTYKANPNQTGALSHDTVDCLLEDKEGRIWIGTKGGLQLWDAGKQQFIQAIRSNSELKNPNSLSIYGLHQDSAGRIWVGTSTGLFQLNQHQDQWQLKPWNKIKGMPAGWVISIQEDAVGNLWLGAEKGLVKLSINAISARVYSNFNGPVTGSFNFGASTKAKDGRLFFGAWGLIAFHPQELQDNQSLVQVVLSDILVFNRSLKNLSVADKQIQQTQQNNYVSPKLVDTHQHNLAEIGVNTLIHEAKEIRLSPKYSMISFEFSALQFYDHKQNRYAWQLEGFDNEWIYGKPGEALATYTNLDQGNYTLKVKAASSTGDWNETALTLKIKVFPPFWKSWWFISLLTLSISALFIWFYRFRVGFLKRARDQLEQQVNLRTQEVQVQKEQLRREKEIAEQEREIADKARHDITLLSEIGREISASLDIEAIQKVFYTHVSKLMDADVYGIGMVDWDQRIVSFDNVLDRGVPTKRYYRHLDDVNQPAAQCILQAEELNIGQFEYNNTVVNHTLQDSVYNQRIDNSEVTRTNSGLYVPMLIDEQVIGVITVLSARPYAYDSTHLDMLRTLGAYAAVALDKARAYERVKLTQSKLVEQEKLAALGSIVAGVAHELNTPIGNSLLVASALKEKNDEFIQTIQSGNLKRSEMERFCRNSTEAVDIIVRNLDTSAQLVASFKQISADQTSNQRRRFDLAKICEELARTLAARIRREGHQLEVNIEPGILIDSYPGSLGQVLSNLIINAIVHGFDSGEPGRIVITAELANKSLVVIQCRDNGKGIPQKNLKRIFEPFFTTRLGQGGSGLGLHISYNIVHSILGGNIAVHSKEHEGACFVIELPLVAPQITN</sequence>
<dbReference type="InterPro" id="IPR003661">
    <property type="entry name" value="HisK_dim/P_dom"/>
</dbReference>
<dbReference type="InterPro" id="IPR029016">
    <property type="entry name" value="GAF-like_dom_sf"/>
</dbReference>
<dbReference type="InterPro" id="IPR015943">
    <property type="entry name" value="WD40/YVTN_repeat-like_dom_sf"/>
</dbReference>
<feature type="domain" description="Histidine kinase" evidence="7">
    <location>
        <begin position="1099"/>
        <end position="1331"/>
    </location>
</feature>
<dbReference type="InterPro" id="IPR005467">
    <property type="entry name" value="His_kinase_dom"/>
</dbReference>
<dbReference type="SUPFAM" id="SSF55874">
    <property type="entry name" value="ATPase domain of HSP90 chaperone/DNA topoisomerase II/histidine kinase"/>
    <property type="match status" value="1"/>
</dbReference>
<dbReference type="SUPFAM" id="SSF55781">
    <property type="entry name" value="GAF domain-like"/>
    <property type="match status" value="1"/>
</dbReference>
<gene>
    <name evidence="8" type="ORF">KDM92_07710</name>
</gene>
<feature type="chain" id="PRO_5036991142" description="histidine kinase" evidence="6">
    <location>
        <begin position="31"/>
        <end position="1336"/>
    </location>
</feature>
<dbReference type="Pfam" id="PF07494">
    <property type="entry name" value="Reg_prop"/>
    <property type="match status" value="4"/>
</dbReference>
<keyword evidence="6" id="KW-0732">Signal</keyword>
<dbReference type="SMART" id="SM00065">
    <property type="entry name" value="GAF"/>
    <property type="match status" value="1"/>
</dbReference>
<feature type="signal peptide" evidence="6">
    <location>
        <begin position="1"/>
        <end position="30"/>
    </location>
</feature>
<keyword evidence="5" id="KW-0812">Transmembrane</keyword>
<evidence type="ECO:0000256" key="4">
    <source>
        <dbReference type="SAM" id="Coils"/>
    </source>
</evidence>
<dbReference type="Pfam" id="PF02518">
    <property type="entry name" value="HATPase_c"/>
    <property type="match status" value="1"/>
</dbReference>
<evidence type="ECO:0000313" key="9">
    <source>
        <dbReference type="Proteomes" id="UP000680158"/>
    </source>
</evidence>
<dbReference type="PANTHER" id="PTHR43547">
    <property type="entry name" value="TWO-COMPONENT HISTIDINE KINASE"/>
    <property type="match status" value="1"/>
</dbReference>
<dbReference type="Gene3D" id="1.10.287.130">
    <property type="match status" value="1"/>
</dbReference>
<evidence type="ECO:0000256" key="6">
    <source>
        <dbReference type="SAM" id="SignalP"/>
    </source>
</evidence>
<dbReference type="PRINTS" id="PR00344">
    <property type="entry name" value="BCTRLSENSOR"/>
</dbReference>
<dbReference type="Gene3D" id="2.130.10.10">
    <property type="entry name" value="YVTN repeat-like/Quinoprotein amine dehydrogenase"/>
    <property type="match status" value="2"/>
</dbReference>
<evidence type="ECO:0000256" key="1">
    <source>
        <dbReference type="ARBA" id="ARBA00000085"/>
    </source>
</evidence>
<name>A0A941DGI3_9BURK</name>
<dbReference type="EMBL" id="JAGSPM010000004">
    <property type="protein sequence ID" value="MBR7746462.1"/>
    <property type="molecule type" value="Genomic_DNA"/>
</dbReference>
<dbReference type="GO" id="GO:0000155">
    <property type="term" value="F:phosphorelay sensor kinase activity"/>
    <property type="evidence" value="ECO:0007669"/>
    <property type="project" value="InterPro"/>
</dbReference>
<dbReference type="SUPFAM" id="SSF101898">
    <property type="entry name" value="NHL repeat"/>
    <property type="match status" value="1"/>
</dbReference>
<keyword evidence="3" id="KW-0597">Phosphoprotein</keyword>
<dbReference type="Pfam" id="PF07495">
    <property type="entry name" value="Y_Y_Y"/>
    <property type="match status" value="1"/>
</dbReference>
<dbReference type="InterPro" id="IPR003018">
    <property type="entry name" value="GAF"/>
</dbReference>
<organism evidence="8 9">
    <name type="scientific">Undibacterium baiyunense</name>
    <dbReference type="NCBI Taxonomy" id="2828731"/>
    <lineage>
        <taxon>Bacteria</taxon>
        <taxon>Pseudomonadati</taxon>
        <taxon>Pseudomonadota</taxon>
        <taxon>Betaproteobacteria</taxon>
        <taxon>Burkholderiales</taxon>
        <taxon>Oxalobacteraceae</taxon>
        <taxon>Undibacterium</taxon>
    </lineage>
</organism>
<dbReference type="Proteomes" id="UP000680158">
    <property type="component" value="Unassembled WGS sequence"/>
</dbReference>
<dbReference type="SUPFAM" id="SSF63829">
    <property type="entry name" value="Calcium-dependent phosphotriesterase"/>
    <property type="match status" value="1"/>
</dbReference>
<feature type="coiled-coil region" evidence="4">
    <location>
        <begin position="862"/>
        <end position="900"/>
    </location>
</feature>
<dbReference type="Gene3D" id="3.30.450.40">
    <property type="match status" value="1"/>
</dbReference>
<dbReference type="InterPro" id="IPR036890">
    <property type="entry name" value="HATPase_C_sf"/>
</dbReference>
<dbReference type="Gene3D" id="3.30.565.10">
    <property type="entry name" value="Histidine kinase-like ATPase, C-terminal domain"/>
    <property type="match status" value="1"/>
</dbReference>
<keyword evidence="4" id="KW-0175">Coiled coil</keyword>
<dbReference type="Gene3D" id="2.60.40.10">
    <property type="entry name" value="Immunoglobulins"/>
    <property type="match status" value="1"/>
</dbReference>
<dbReference type="CDD" id="cd00082">
    <property type="entry name" value="HisKA"/>
    <property type="match status" value="1"/>
</dbReference>
<protein>
    <recommendedName>
        <fullName evidence="2">histidine kinase</fullName>
        <ecNumber evidence="2">2.7.13.3</ecNumber>
    </recommendedName>
</protein>
<dbReference type="InterPro" id="IPR003594">
    <property type="entry name" value="HATPase_dom"/>
</dbReference>
<accession>A0A941DGI3</accession>
<dbReference type="InterPro" id="IPR013783">
    <property type="entry name" value="Ig-like_fold"/>
</dbReference>
<comment type="catalytic activity">
    <reaction evidence="1">
        <text>ATP + protein L-histidine = ADP + protein N-phospho-L-histidine.</text>
        <dbReference type="EC" id="2.7.13.3"/>
    </reaction>
</comment>
<feature type="transmembrane region" description="Helical" evidence="5">
    <location>
        <begin position="832"/>
        <end position="851"/>
    </location>
</feature>